<dbReference type="AlphaFoldDB" id="A0AAV7E7G0"/>
<feature type="region of interest" description="Disordered" evidence="1">
    <location>
        <begin position="105"/>
        <end position="146"/>
    </location>
</feature>
<evidence type="ECO:0000313" key="2">
    <source>
        <dbReference type="EMBL" id="KAG9444554.1"/>
    </source>
</evidence>
<accession>A0AAV7E7G0</accession>
<dbReference type="Proteomes" id="UP000825729">
    <property type="component" value="Unassembled WGS sequence"/>
</dbReference>
<sequence length="146" mass="16474">MLDNFSRNGEGERVMAQVKIELDLLTPDVESLSVATDDEYPLVLAFKIENKPCVCLRCRRWGHLTEDFHGMLKKYAKSNDPASPRHAKLELQSWYMIPGHRSNPKYPLLQPGGNPTFSPSTSHSTESMSPFTRPYSTGSRWHAAAP</sequence>
<keyword evidence="3" id="KW-1185">Reference proteome</keyword>
<evidence type="ECO:0000256" key="1">
    <source>
        <dbReference type="SAM" id="MobiDB-lite"/>
    </source>
</evidence>
<reference evidence="2 3" key="1">
    <citation type="submission" date="2021-07" db="EMBL/GenBank/DDBJ databases">
        <title>The Aristolochia fimbriata genome: insights into angiosperm evolution, floral development and chemical biosynthesis.</title>
        <authorList>
            <person name="Jiao Y."/>
        </authorList>
    </citation>
    <scope>NUCLEOTIDE SEQUENCE [LARGE SCALE GENOMIC DNA]</scope>
    <source>
        <strain evidence="2">IBCAS-2021</strain>
        <tissue evidence="2">Leaf</tissue>
    </source>
</reference>
<gene>
    <name evidence="2" type="ORF">H6P81_015894</name>
</gene>
<protein>
    <submittedName>
        <fullName evidence="2">Uncharacterized protein</fullName>
    </submittedName>
</protein>
<proteinExistence type="predicted"/>
<comment type="caution">
    <text evidence="2">The sequence shown here is derived from an EMBL/GenBank/DDBJ whole genome shotgun (WGS) entry which is preliminary data.</text>
</comment>
<evidence type="ECO:0000313" key="3">
    <source>
        <dbReference type="Proteomes" id="UP000825729"/>
    </source>
</evidence>
<feature type="compositionally biased region" description="Low complexity" evidence="1">
    <location>
        <begin position="115"/>
        <end position="130"/>
    </location>
</feature>
<organism evidence="2 3">
    <name type="scientific">Aristolochia fimbriata</name>
    <name type="common">White veined hardy Dutchman's pipe vine</name>
    <dbReference type="NCBI Taxonomy" id="158543"/>
    <lineage>
        <taxon>Eukaryota</taxon>
        <taxon>Viridiplantae</taxon>
        <taxon>Streptophyta</taxon>
        <taxon>Embryophyta</taxon>
        <taxon>Tracheophyta</taxon>
        <taxon>Spermatophyta</taxon>
        <taxon>Magnoliopsida</taxon>
        <taxon>Magnoliidae</taxon>
        <taxon>Piperales</taxon>
        <taxon>Aristolochiaceae</taxon>
        <taxon>Aristolochia</taxon>
    </lineage>
</organism>
<dbReference type="EMBL" id="JAINDJ010000006">
    <property type="protein sequence ID" value="KAG9444554.1"/>
    <property type="molecule type" value="Genomic_DNA"/>
</dbReference>
<name>A0AAV7E7G0_ARIFI</name>